<dbReference type="Gene3D" id="3.40.140.10">
    <property type="entry name" value="Cytidine Deaminase, domain 2"/>
    <property type="match status" value="1"/>
</dbReference>
<feature type="binding site" evidence="15">
    <location>
        <position position="204"/>
    </location>
    <ligand>
        <name>substrate</name>
    </ligand>
</feature>
<evidence type="ECO:0000313" key="19">
    <source>
        <dbReference type="Proteomes" id="UP000199058"/>
    </source>
</evidence>
<keyword evidence="6 13" id="KW-0686">Riboflavin biosynthesis</keyword>
<dbReference type="UniPathway" id="UPA00275">
    <property type="reaction ID" value="UER00401"/>
</dbReference>
<dbReference type="GO" id="GO:0050661">
    <property type="term" value="F:NADP binding"/>
    <property type="evidence" value="ECO:0007669"/>
    <property type="project" value="InterPro"/>
</dbReference>
<dbReference type="InterPro" id="IPR004794">
    <property type="entry name" value="Eubact_RibD"/>
</dbReference>
<evidence type="ECO:0000256" key="14">
    <source>
        <dbReference type="PIRSR" id="PIRSR006769-1"/>
    </source>
</evidence>
<keyword evidence="8 13" id="KW-0378">Hydrolase</keyword>
<comment type="function">
    <text evidence="1 13">Converts 2,5-diamino-6-(ribosylamino)-4(3h)-pyrimidinone 5'-phosphate into 5-amino-6-(ribosylamino)-2,4(1h,3h)-pyrimidinedione 5'-phosphate.</text>
</comment>
<feature type="active site" description="Proton donor" evidence="14">
    <location>
        <position position="52"/>
    </location>
</feature>
<feature type="binding site" evidence="15">
    <location>
        <position position="227"/>
    </location>
    <ligand>
        <name>NADP(+)</name>
        <dbReference type="ChEBI" id="CHEBI:58349"/>
    </ligand>
</feature>
<dbReference type="GO" id="GO:0008703">
    <property type="term" value="F:5-amino-6-(5-phosphoribosylamino)uracil reductase activity"/>
    <property type="evidence" value="ECO:0007669"/>
    <property type="project" value="UniProtKB-EC"/>
</dbReference>
<comment type="similarity">
    <text evidence="5 13">In the C-terminal section; belongs to the HTP reductase family.</text>
</comment>
<keyword evidence="10 13" id="KW-0521">NADP</keyword>
<dbReference type="GO" id="GO:0009231">
    <property type="term" value="P:riboflavin biosynthetic process"/>
    <property type="evidence" value="ECO:0007669"/>
    <property type="project" value="UniProtKB-UniPathway"/>
</dbReference>
<dbReference type="RefSeq" id="WP_281247334.1">
    <property type="nucleotide sequence ID" value="NZ_FOLH01000003.1"/>
</dbReference>
<dbReference type="InterPro" id="IPR002734">
    <property type="entry name" value="RibDG_C"/>
</dbReference>
<feature type="binding site" evidence="16">
    <location>
        <position position="50"/>
    </location>
    <ligand>
        <name>Zn(2+)</name>
        <dbReference type="ChEBI" id="CHEBI:29105"/>
        <note>catalytic</note>
    </ligand>
</feature>
<keyword evidence="9 13" id="KW-0862">Zinc</keyword>
<dbReference type="InterPro" id="IPR016193">
    <property type="entry name" value="Cytidine_deaminase-like"/>
</dbReference>
<dbReference type="Proteomes" id="UP000199058">
    <property type="component" value="Unassembled WGS sequence"/>
</dbReference>
<evidence type="ECO:0000256" key="5">
    <source>
        <dbReference type="ARBA" id="ARBA00007417"/>
    </source>
</evidence>
<keyword evidence="11 13" id="KW-0560">Oxidoreductase</keyword>
<dbReference type="Pfam" id="PF00383">
    <property type="entry name" value="dCMP_cyt_deam_1"/>
    <property type="match status" value="1"/>
</dbReference>
<dbReference type="PANTHER" id="PTHR38011:SF7">
    <property type="entry name" value="2,5-DIAMINO-6-RIBOSYLAMINO-4(3H)-PYRIMIDINONE 5'-PHOSPHATE REDUCTASE"/>
    <property type="match status" value="1"/>
</dbReference>
<comment type="catalytic activity">
    <reaction evidence="13">
        <text>2,5-diamino-6-hydroxy-4-(5-phosphoribosylamino)-pyrimidine + H2O + H(+) = 5-amino-6-(5-phospho-D-ribosylamino)uracil + NH4(+)</text>
        <dbReference type="Rhea" id="RHEA:21868"/>
        <dbReference type="ChEBI" id="CHEBI:15377"/>
        <dbReference type="ChEBI" id="CHEBI:15378"/>
        <dbReference type="ChEBI" id="CHEBI:28938"/>
        <dbReference type="ChEBI" id="CHEBI:58453"/>
        <dbReference type="ChEBI" id="CHEBI:58614"/>
        <dbReference type="EC" id="3.5.4.26"/>
    </reaction>
</comment>
<comment type="catalytic activity">
    <reaction evidence="13">
        <text>5-amino-6-(5-phospho-D-ribitylamino)uracil + NADP(+) = 5-amino-6-(5-phospho-D-ribosylamino)uracil + NADPH + H(+)</text>
        <dbReference type="Rhea" id="RHEA:17845"/>
        <dbReference type="ChEBI" id="CHEBI:15378"/>
        <dbReference type="ChEBI" id="CHEBI:57783"/>
        <dbReference type="ChEBI" id="CHEBI:58349"/>
        <dbReference type="ChEBI" id="CHEBI:58421"/>
        <dbReference type="ChEBI" id="CHEBI:58453"/>
        <dbReference type="EC" id="1.1.1.193"/>
    </reaction>
</comment>
<evidence type="ECO:0000256" key="10">
    <source>
        <dbReference type="ARBA" id="ARBA00022857"/>
    </source>
</evidence>
<reference evidence="18 19" key="1">
    <citation type="submission" date="2016-10" db="EMBL/GenBank/DDBJ databases">
        <authorList>
            <person name="de Groot N.N."/>
        </authorList>
    </citation>
    <scope>NUCLEOTIDE SEQUENCE [LARGE SCALE GENOMIC DNA]</scope>
    <source>
        <strain evidence="18 19">DSM 18438</strain>
    </source>
</reference>
<evidence type="ECO:0000313" key="18">
    <source>
        <dbReference type="EMBL" id="SFC19605.1"/>
    </source>
</evidence>
<comment type="pathway">
    <text evidence="3 13">Cofactor biosynthesis; riboflavin biosynthesis; 5-amino-6-(D-ribitylamino)uracil from GTP: step 3/4.</text>
</comment>
<evidence type="ECO:0000256" key="3">
    <source>
        <dbReference type="ARBA" id="ARBA00004910"/>
    </source>
</evidence>
<feature type="domain" description="CMP/dCMP-type deaminase" evidence="17">
    <location>
        <begin position="1"/>
        <end position="122"/>
    </location>
</feature>
<comment type="similarity">
    <text evidence="4 13">In the N-terminal section; belongs to the cytidine and deoxycytidylate deaminase family.</text>
</comment>
<comment type="pathway">
    <text evidence="2 13">Cofactor biosynthesis; riboflavin biosynthesis; 5-amino-6-(D-ribitylamino)uracil from GTP: step 2/4.</text>
</comment>
<organism evidence="18 19">
    <name type="scientific">Marinospirillum celere</name>
    <dbReference type="NCBI Taxonomy" id="1122252"/>
    <lineage>
        <taxon>Bacteria</taxon>
        <taxon>Pseudomonadati</taxon>
        <taxon>Pseudomonadota</taxon>
        <taxon>Gammaproteobacteria</taxon>
        <taxon>Oceanospirillales</taxon>
        <taxon>Oceanospirillaceae</taxon>
        <taxon>Marinospirillum</taxon>
    </lineage>
</organism>
<name>A0A1I1H7B7_9GAMM</name>
<evidence type="ECO:0000256" key="15">
    <source>
        <dbReference type="PIRSR" id="PIRSR006769-2"/>
    </source>
</evidence>
<evidence type="ECO:0000256" key="1">
    <source>
        <dbReference type="ARBA" id="ARBA00002151"/>
    </source>
</evidence>
<dbReference type="EC" id="3.5.4.26" evidence="13"/>
<dbReference type="InterPro" id="IPR050765">
    <property type="entry name" value="Riboflavin_Biosynth_HTPR"/>
</dbReference>
<evidence type="ECO:0000259" key="17">
    <source>
        <dbReference type="PROSITE" id="PS51747"/>
    </source>
</evidence>
<dbReference type="PIRSF" id="PIRSF006769">
    <property type="entry name" value="RibD"/>
    <property type="match status" value="1"/>
</dbReference>
<evidence type="ECO:0000256" key="2">
    <source>
        <dbReference type="ARBA" id="ARBA00004882"/>
    </source>
</evidence>
<feature type="binding site" evidence="15">
    <location>
        <position position="170"/>
    </location>
    <ligand>
        <name>NADP(+)</name>
        <dbReference type="ChEBI" id="CHEBI:58349"/>
    </ligand>
</feature>
<evidence type="ECO:0000256" key="12">
    <source>
        <dbReference type="ARBA" id="ARBA00023268"/>
    </source>
</evidence>
<comment type="cofactor">
    <cofactor evidence="13 16">
        <name>Zn(2+)</name>
        <dbReference type="ChEBI" id="CHEBI:29105"/>
    </cofactor>
    <text evidence="13 16">Binds 1 zinc ion.</text>
</comment>
<feature type="binding site" evidence="15">
    <location>
        <begin position="303"/>
        <end position="309"/>
    </location>
    <ligand>
        <name>NADP(+)</name>
        <dbReference type="ChEBI" id="CHEBI:58349"/>
    </ligand>
</feature>
<proteinExistence type="inferred from homology"/>
<dbReference type="AlphaFoldDB" id="A0A1I1H7B7"/>
<evidence type="ECO:0000256" key="9">
    <source>
        <dbReference type="ARBA" id="ARBA00022833"/>
    </source>
</evidence>
<feature type="binding site" evidence="15">
    <location>
        <position position="207"/>
    </location>
    <ligand>
        <name>substrate</name>
    </ligand>
</feature>
<feature type="binding site" evidence="15">
    <location>
        <position position="168"/>
    </location>
    <ligand>
        <name>substrate</name>
    </ligand>
</feature>
<dbReference type="GO" id="GO:0008835">
    <property type="term" value="F:diaminohydroxyphosphoribosylaminopyrimidine deaminase activity"/>
    <property type="evidence" value="ECO:0007669"/>
    <property type="project" value="UniProtKB-EC"/>
</dbReference>
<dbReference type="CDD" id="cd01284">
    <property type="entry name" value="Riboflavin_deaminase-reductase"/>
    <property type="match status" value="1"/>
</dbReference>
<dbReference type="EC" id="1.1.1.193" evidence="13"/>
<gene>
    <name evidence="18" type="ORF">SAMN05660443_1837</name>
</gene>
<evidence type="ECO:0000256" key="8">
    <source>
        <dbReference type="ARBA" id="ARBA00022801"/>
    </source>
</evidence>
<dbReference type="PROSITE" id="PS00903">
    <property type="entry name" value="CYT_DCMP_DEAMINASES_1"/>
    <property type="match status" value="1"/>
</dbReference>
<dbReference type="InterPro" id="IPR024072">
    <property type="entry name" value="DHFR-like_dom_sf"/>
</dbReference>
<evidence type="ECO:0000256" key="4">
    <source>
        <dbReference type="ARBA" id="ARBA00005259"/>
    </source>
</evidence>
<dbReference type="Pfam" id="PF01872">
    <property type="entry name" value="RibD_C"/>
    <property type="match status" value="1"/>
</dbReference>
<feature type="binding site" evidence="15">
    <location>
        <position position="200"/>
    </location>
    <ligand>
        <name>NADP(+)</name>
        <dbReference type="ChEBI" id="CHEBI:58349"/>
    </ligand>
</feature>
<feature type="binding site" evidence="15">
    <location>
        <position position="301"/>
    </location>
    <ligand>
        <name>substrate</name>
    </ligand>
</feature>
<evidence type="ECO:0000256" key="6">
    <source>
        <dbReference type="ARBA" id="ARBA00022619"/>
    </source>
</evidence>
<dbReference type="GO" id="GO:0008270">
    <property type="term" value="F:zinc ion binding"/>
    <property type="evidence" value="ECO:0007669"/>
    <property type="project" value="InterPro"/>
</dbReference>
<dbReference type="InterPro" id="IPR002125">
    <property type="entry name" value="CMP_dCMP_dom"/>
</dbReference>
<keyword evidence="19" id="KW-1185">Reference proteome</keyword>
<accession>A0A1I1H7B7</accession>
<evidence type="ECO:0000256" key="11">
    <source>
        <dbReference type="ARBA" id="ARBA00023002"/>
    </source>
</evidence>
<evidence type="ECO:0000256" key="13">
    <source>
        <dbReference type="PIRNR" id="PIRNR006769"/>
    </source>
</evidence>
<feature type="binding site" evidence="16">
    <location>
        <position position="75"/>
    </location>
    <ligand>
        <name>Zn(2+)</name>
        <dbReference type="ChEBI" id="CHEBI:29105"/>
        <note>catalytic</note>
    </ligand>
</feature>
<dbReference type="EMBL" id="FOLH01000003">
    <property type="protein sequence ID" value="SFC19605.1"/>
    <property type="molecule type" value="Genomic_DNA"/>
</dbReference>
<feature type="binding site" evidence="15">
    <location>
        <position position="154"/>
    </location>
    <ligand>
        <name>NADP(+)</name>
        <dbReference type="ChEBI" id="CHEBI:58349"/>
    </ligand>
</feature>
<evidence type="ECO:0000256" key="16">
    <source>
        <dbReference type="PIRSR" id="PIRSR006769-3"/>
    </source>
</evidence>
<keyword evidence="12" id="KW-0511">Multifunctional enzyme</keyword>
<dbReference type="PROSITE" id="PS51747">
    <property type="entry name" value="CYT_DCMP_DEAMINASES_2"/>
    <property type="match status" value="1"/>
</dbReference>
<dbReference type="InterPro" id="IPR016192">
    <property type="entry name" value="APOBEC/CMP_deaminase_Zn-bd"/>
</dbReference>
<protein>
    <recommendedName>
        <fullName evidence="13">Riboflavin biosynthesis protein RibD</fullName>
    </recommendedName>
    <domain>
        <recommendedName>
            <fullName evidence="13">Diaminohydroxyphosphoribosylaminopyrimidine deaminase</fullName>
            <shortName evidence="13">DRAP deaminase</shortName>
            <ecNumber evidence="13">3.5.4.26</ecNumber>
        </recommendedName>
        <alternativeName>
            <fullName evidence="13">Riboflavin-specific deaminase</fullName>
        </alternativeName>
    </domain>
    <domain>
        <recommendedName>
            <fullName evidence="13">5-amino-6-(5-phosphoribosylamino)uracil reductase</fullName>
            <ecNumber evidence="13">1.1.1.193</ecNumber>
        </recommendedName>
        <alternativeName>
            <fullName evidence="13">HTP reductase</fullName>
        </alternativeName>
    </domain>
</protein>
<sequence>MSHANYMAQAIKLARKGWYTTRPNPRVGCVLVREGQILGEGAHLKAGEPHAEVYALRQAGERAQGADAYVTLEPCSHHGRTPPCAEALIKAGVKRVFVGMKDPNPLVAGRGLTLLQEAGIEVVSGLLQDQAEALNPGFIKRMQRGQPWVVAKQAMSLDGRTAMASGESQWITGAEARADVQRLRAASCAVVTGVNSLLADSSRLNVRDERFTPLSGFTQPLRVVLDSGLQTPPGAAIFQQPGSTLVLTNEESLQKQQTARKQLEDQGAEVAALPLAANGGLDLQALLTLLGERQCNQLLVEAGAKLTGAFVQQGLVDEFYLYIAAKFLGSQARGLLDLPGLEKLAAAPQMQILDVRALGQDWRFQLKRLEQH</sequence>
<feature type="binding site" evidence="15">
    <location>
        <position position="184"/>
    </location>
    <ligand>
        <name>substrate</name>
    </ligand>
</feature>
<evidence type="ECO:0000256" key="7">
    <source>
        <dbReference type="ARBA" id="ARBA00022723"/>
    </source>
</evidence>
<feature type="binding site" evidence="16">
    <location>
        <position position="84"/>
    </location>
    <ligand>
        <name>Zn(2+)</name>
        <dbReference type="ChEBI" id="CHEBI:29105"/>
        <note>catalytic</note>
    </ligand>
</feature>
<dbReference type="SUPFAM" id="SSF53927">
    <property type="entry name" value="Cytidine deaminase-like"/>
    <property type="match status" value="1"/>
</dbReference>
<dbReference type="SUPFAM" id="SSF53597">
    <property type="entry name" value="Dihydrofolate reductase-like"/>
    <property type="match status" value="1"/>
</dbReference>
<dbReference type="NCBIfam" id="TIGR00326">
    <property type="entry name" value="eubact_ribD"/>
    <property type="match status" value="1"/>
</dbReference>
<dbReference type="FunFam" id="3.40.140.10:FF:000025">
    <property type="entry name" value="Riboflavin biosynthesis protein RibD"/>
    <property type="match status" value="1"/>
</dbReference>
<dbReference type="Gene3D" id="3.40.430.10">
    <property type="entry name" value="Dihydrofolate Reductase, subunit A"/>
    <property type="match status" value="1"/>
</dbReference>
<dbReference type="PANTHER" id="PTHR38011">
    <property type="entry name" value="DIHYDROFOLATE REDUCTASE FAMILY PROTEIN (AFU_ORTHOLOGUE AFUA_8G06820)"/>
    <property type="match status" value="1"/>
</dbReference>
<keyword evidence="7 13" id="KW-0479">Metal-binding</keyword>
<dbReference type="NCBIfam" id="TIGR00227">
    <property type="entry name" value="ribD_Cterm"/>
    <property type="match status" value="1"/>
</dbReference>
<dbReference type="STRING" id="1122252.SAMN05660443_1837"/>
<dbReference type="InterPro" id="IPR011549">
    <property type="entry name" value="RibD_C"/>
</dbReference>